<dbReference type="AlphaFoldDB" id="A7EKK0"/>
<name>A7EKK0_SCLS1</name>
<dbReference type="KEGG" id="ssl:SS1G_05847"/>
<protein>
    <submittedName>
        <fullName evidence="1">Uncharacterized protein</fullName>
    </submittedName>
</protein>
<accession>A7EKK0</accession>
<proteinExistence type="predicted"/>
<dbReference type="GeneID" id="5489300"/>
<reference evidence="2" key="1">
    <citation type="journal article" date="2011" name="PLoS Genet.">
        <title>Genomic analysis of the necrotrophic fungal pathogens Sclerotinia sclerotiorum and Botrytis cinerea.</title>
        <authorList>
            <person name="Amselem J."/>
            <person name="Cuomo C.A."/>
            <person name="van Kan J.A."/>
            <person name="Viaud M."/>
            <person name="Benito E.P."/>
            <person name="Couloux A."/>
            <person name="Coutinho P.M."/>
            <person name="de Vries R.P."/>
            <person name="Dyer P.S."/>
            <person name="Fillinger S."/>
            <person name="Fournier E."/>
            <person name="Gout L."/>
            <person name="Hahn M."/>
            <person name="Kohn L."/>
            <person name="Lapalu N."/>
            <person name="Plummer K.M."/>
            <person name="Pradier J.M."/>
            <person name="Quevillon E."/>
            <person name="Sharon A."/>
            <person name="Simon A."/>
            <person name="ten Have A."/>
            <person name="Tudzynski B."/>
            <person name="Tudzynski P."/>
            <person name="Wincker P."/>
            <person name="Andrew M."/>
            <person name="Anthouard V."/>
            <person name="Beever R.E."/>
            <person name="Beffa R."/>
            <person name="Benoit I."/>
            <person name="Bouzid O."/>
            <person name="Brault B."/>
            <person name="Chen Z."/>
            <person name="Choquer M."/>
            <person name="Collemare J."/>
            <person name="Cotton P."/>
            <person name="Danchin E.G."/>
            <person name="Da Silva C."/>
            <person name="Gautier A."/>
            <person name="Giraud C."/>
            <person name="Giraud T."/>
            <person name="Gonzalez C."/>
            <person name="Grossetete S."/>
            <person name="Guldener U."/>
            <person name="Henrissat B."/>
            <person name="Howlett B.J."/>
            <person name="Kodira C."/>
            <person name="Kretschmer M."/>
            <person name="Lappartient A."/>
            <person name="Leroch M."/>
            <person name="Levis C."/>
            <person name="Mauceli E."/>
            <person name="Neuveglise C."/>
            <person name="Oeser B."/>
            <person name="Pearson M."/>
            <person name="Poulain J."/>
            <person name="Poussereau N."/>
            <person name="Quesneville H."/>
            <person name="Rascle C."/>
            <person name="Schumacher J."/>
            <person name="Segurens B."/>
            <person name="Sexton A."/>
            <person name="Silva E."/>
            <person name="Sirven C."/>
            <person name="Soanes D.M."/>
            <person name="Talbot N.J."/>
            <person name="Templeton M."/>
            <person name="Yandava C."/>
            <person name="Yarden O."/>
            <person name="Zeng Q."/>
            <person name="Rollins J.A."/>
            <person name="Lebrun M.H."/>
            <person name="Dickman M."/>
        </authorList>
    </citation>
    <scope>NUCLEOTIDE SEQUENCE [LARGE SCALE GENOMIC DNA]</scope>
    <source>
        <strain evidence="2">ATCC 18683 / 1980 / Ss-1</strain>
    </source>
</reference>
<dbReference type="RefSeq" id="XP_001592925.1">
    <property type="nucleotide sequence ID" value="XM_001592875.1"/>
</dbReference>
<keyword evidence="2" id="KW-1185">Reference proteome</keyword>
<organism evidence="1 2">
    <name type="scientific">Sclerotinia sclerotiorum (strain ATCC 18683 / 1980 / Ss-1)</name>
    <name type="common">White mold</name>
    <name type="synonym">Whetzelinia sclerotiorum</name>
    <dbReference type="NCBI Taxonomy" id="665079"/>
    <lineage>
        <taxon>Eukaryota</taxon>
        <taxon>Fungi</taxon>
        <taxon>Dikarya</taxon>
        <taxon>Ascomycota</taxon>
        <taxon>Pezizomycotina</taxon>
        <taxon>Leotiomycetes</taxon>
        <taxon>Helotiales</taxon>
        <taxon>Sclerotiniaceae</taxon>
        <taxon>Sclerotinia</taxon>
    </lineage>
</organism>
<dbReference type="InParanoid" id="A7EKK0"/>
<evidence type="ECO:0000313" key="1">
    <source>
        <dbReference type="EMBL" id="EDO03366.1"/>
    </source>
</evidence>
<dbReference type="Proteomes" id="UP000001312">
    <property type="component" value="Unassembled WGS sequence"/>
</dbReference>
<dbReference type="HOGENOM" id="CLU_1907945_0_0_1"/>
<dbReference type="EMBL" id="CH476627">
    <property type="protein sequence ID" value="EDO03366.1"/>
    <property type="molecule type" value="Genomic_DNA"/>
</dbReference>
<gene>
    <name evidence="1" type="ORF">SS1G_05847</name>
</gene>
<evidence type="ECO:0000313" key="2">
    <source>
        <dbReference type="Proteomes" id="UP000001312"/>
    </source>
</evidence>
<sequence>MIHAKKTQFNISCEKYPKEVPLEDLFTMDLSSWVYHLQTTVHVKLAVMRTSNMQCNVINGNTLYAHACRRYKSRNVTPIILGYPSPKAPPRVSTPAKTIDFRRPLVPLCAPAVHYSIQTPFTGSLMWKLTSAE</sequence>